<comment type="caution">
    <text evidence="2">The sequence shown here is derived from an EMBL/GenBank/DDBJ whole genome shotgun (WGS) entry which is preliminary data.</text>
</comment>
<dbReference type="AlphaFoldDB" id="A0A148KNN7"/>
<accession>A0A148KNN7</accession>
<dbReference type="RefSeq" id="WP_082768985.1">
    <property type="nucleotide sequence ID" value="NZ_LSNE01000009.1"/>
</dbReference>
<dbReference type="CDD" id="cd02440">
    <property type="entry name" value="AdoMet_MTases"/>
    <property type="match status" value="1"/>
</dbReference>
<dbReference type="SUPFAM" id="SSF53335">
    <property type="entry name" value="S-adenosyl-L-methionine-dependent methyltransferases"/>
    <property type="match status" value="1"/>
</dbReference>
<keyword evidence="3" id="KW-1185">Reference proteome</keyword>
<protein>
    <recommendedName>
        <fullName evidence="1">Methyltransferase type 11 domain-containing protein</fullName>
    </recommendedName>
</protein>
<evidence type="ECO:0000313" key="3">
    <source>
        <dbReference type="Proteomes" id="UP000070299"/>
    </source>
</evidence>
<name>A0A148KNN7_9ALTE</name>
<dbReference type="InterPro" id="IPR013216">
    <property type="entry name" value="Methyltransf_11"/>
</dbReference>
<dbReference type="Pfam" id="PF08241">
    <property type="entry name" value="Methyltransf_11"/>
    <property type="match status" value="1"/>
</dbReference>
<dbReference type="OrthoDB" id="8564939at2"/>
<reference evidence="3" key="1">
    <citation type="submission" date="2016-02" db="EMBL/GenBank/DDBJ databases">
        <authorList>
            <person name="Schultz-Johansen M."/>
            <person name="Glaring M.A."/>
            <person name="Bech P.K."/>
            <person name="Stougaard P."/>
        </authorList>
    </citation>
    <scope>NUCLEOTIDE SEQUENCE [LARGE SCALE GENOMIC DNA]</scope>
    <source>
        <strain evidence="3">S66</strain>
    </source>
</reference>
<dbReference type="Proteomes" id="UP000070299">
    <property type="component" value="Unassembled WGS sequence"/>
</dbReference>
<gene>
    <name evidence="2" type="ORF">AX660_20640</name>
</gene>
<dbReference type="GO" id="GO:0008757">
    <property type="term" value="F:S-adenosylmethionine-dependent methyltransferase activity"/>
    <property type="evidence" value="ECO:0007669"/>
    <property type="project" value="InterPro"/>
</dbReference>
<dbReference type="Gene3D" id="3.40.50.150">
    <property type="entry name" value="Vaccinia Virus protein VP39"/>
    <property type="match status" value="1"/>
</dbReference>
<dbReference type="STRING" id="1799789.AX660_20640"/>
<dbReference type="PANTHER" id="PTHR43861">
    <property type="entry name" value="TRANS-ACONITATE 2-METHYLTRANSFERASE-RELATED"/>
    <property type="match status" value="1"/>
</dbReference>
<evidence type="ECO:0000313" key="2">
    <source>
        <dbReference type="EMBL" id="KXI27917.1"/>
    </source>
</evidence>
<proteinExistence type="predicted"/>
<organism evidence="2 3">
    <name type="scientific">Paraglaciecola hydrolytica</name>
    <dbReference type="NCBI Taxonomy" id="1799789"/>
    <lineage>
        <taxon>Bacteria</taxon>
        <taxon>Pseudomonadati</taxon>
        <taxon>Pseudomonadota</taxon>
        <taxon>Gammaproteobacteria</taxon>
        <taxon>Alteromonadales</taxon>
        <taxon>Alteromonadaceae</taxon>
        <taxon>Paraglaciecola</taxon>
    </lineage>
</organism>
<feature type="domain" description="Methyltransferase type 11" evidence="1">
    <location>
        <begin position="64"/>
        <end position="154"/>
    </location>
</feature>
<evidence type="ECO:0000259" key="1">
    <source>
        <dbReference type="Pfam" id="PF08241"/>
    </source>
</evidence>
<sequence>MLCSQCKREVSQRDNFCSNCGDKLSPHYANNSYLPELQEEFRHLQFSGQGMQKLLNDYNFETVLDIGSGAGHHTDLFIKHGKQVTALDYGKSIYFDRQQNVKKLQTIVANFNDFTFDQQFDCIWCSHILEHQLNPHLFLRKVHSLIVPGGVLAITVPPHKNTIVGGHVTLWNAGILLYQLVLAGFDCSKASILRYGYNISIILNKKTINVLDKVAYDSGDIRLLRDYLPENLNFYPKANDDPFDGDIFELNWLVN</sequence>
<dbReference type="EMBL" id="LSNE01000009">
    <property type="protein sequence ID" value="KXI27917.1"/>
    <property type="molecule type" value="Genomic_DNA"/>
</dbReference>
<dbReference type="InterPro" id="IPR029063">
    <property type="entry name" value="SAM-dependent_MTases_sf"/>
</dbReference>